<evidence type="ECO:0000256" key="3">
    <source>
        <dbReference type="ARBA" id="ARBA00022729"/>
    </source>
</evidence>
<dbReference type="Gene3D" id="2.60.40.10">
    <property type="entry name" value="Immunoglobulins"/>
    <property type="match status" value="1"/>
</dbReference>
<evidence type="ECO:0000259" key="10">
    <source>
        <dbReference type="PROSITE" id="PS50835"/>
    </source>
</evidence>
<evidence type="ECO:0000313" key="11">
    <source>
        <dbReference type="Ensembl" id="ENSSDUP00000025468.1"/>
    </source>
</evidence>
<keyword evidence="6" id="KW-1015">Disulfide bond</keyword>
<dbReference type="OMA" id="MLINTER"/>
<keyword evidence="8" id="KW-1133">Transmembrane helix</keyword>
<dbReference type="AlphaFoldDB" id="A0A3B4V3U9"/>
<dbReference type="Pfam" id="PF07686">
    <property type="entry name" value="V-set"/>
    <property type="match status" value="1"/>
</dbReference>
<keyword evidence="12" id="KW-1185">Reference proteome</keyword>
<protein>
    <submittedName>
        <fullName evidence="11">Uncharacterized LOC111226961</fullName>
    </submittedName>
</protein>
<keyword evidence="7" id="KW-0325">Glycoprotein</keyword>
<feature type="chain" id="PRO_5017445512" evidence="9">
    <location>
        <begin position="23"/>
        <end position="219"/>
    </location>
</feature>
<evidence type="ECO:0000256" key="2">
    <source>
        <dbReference type="ARBA" id="ARBA00022475"/>
    </source>
</evidence>
<dbReference type="Proteomes" id="UP000261420">
    <property type="component" value="Unplaced"/>
</dbReference>
<dbReference type="InterPro" id="IPR052051">
    <property type="entry name" value="TCR_complex_component"/>
</dbReference>
<dbReference type="GO" id="GO:0009617">
    <property type="term" value="P:response to bacterium"/>
    <property type="evidence" value="ECO:0007669"/>
    <property type="project" value="TreeGrafter"/>
</dbReference>
<evidence type="ECO:0000256" key="1">
    <source>
        <dbReference type="ARBA" id="ARBA00004236"/>
    </source>
</evidence>
<evidence type="ECO:0000256" key="6">
    <source>
        <dbReference type="ARBA" id="ARBA00023157"/>
    </source>
</evidence>
<dbReference type="InterPro" id="IPR003599">
    <property type="entry name" value="Ig_sub"/>
</dbReference>
<comment type="subcellular location">
    <subcellularLocation>
        <location evidence="1">Cell membrane</location>
    </subcellularLocation>
</comment>
<keyword evidence="3 9" id="KW-0732">Signal</keyword>
<dbReference type="InterPro" id="IPR007110">
    <property type="entry name" value="Ig-like_dom"/>
</dbReference>
<keyword evidence="4" id="KW-0391">Immunity</keyword>
<evidence type="ECO:0000313" key="12">
    <source>
        <dbReference type="Proteomes" id="UP000261420"/>
    </source>
</evidence>
<feature type="signal peptide" evidence="9">
    <location>
        <begin position="1"/>
        <end position="22"/>
    </location>
</feature>
<dbReference type="CDD" id="cd00099">
    <property type="entry name" value="IgV"/>
    <property type="match status" value="1"/>
</dbReference>
<dbReference type="PANTHER" id="PTHR19433">
    <property type="entry name" value="T-CELL RECEPTOR ALPHA CHAIN V REGION-RELATED"/>
    <property type="match status" value="1"/>
</dbReference>
<evidence type="ECO:0000256" key="8">
    <source>
        <dbReference type="SAM" id="Phobius"/>
    </source>
</evidence>
<reference evidence="11" key="1">
    <citation type="submission" date="2025-08" db="UniProtKB">
        <authorList>
            <consortium name="Ensembl"/>
        </authorList>
    </citation>
    <scope>IDENTIFICATION</scope>
</reference>
<evidence type="ECO:0000256" key="4">
    <source>
        <dbReference type="ARBA" id="ARBA00022859"/>
    </source>
</evidence>
<evidence type="ECO:0000256" key="5">
    <source>
        <dbReference type="ARBA" id="ARBA00023136"/>
    </source>
</evidence>
<keyword evidence="8" id="KW-0812">Transmembrane</keyword>
<dbReference type="InterPro" id="IPR013783">
    <property type="entry name" value="Ig-like_fold"/>
</dbReference>
<accession>A0A3B4V3U9</accession>
<evidence type="ECO:0000256" key="9">
    <source>
        <dbReference type="SAM" id="SignalP"/>
    </source>
</evidence>
<dbReference type="InterPro" id="IPR036179">
    <property type="entry name" value="Ig-like_dom_sf"/>
</dbReference>
<dbReference type="InterPro" id="IPR013106">
    <property type="entry name" value="Ig_V-set"/>
</dbReference>
<dbReference type="SUPFAM" id="SSF48726">
    <property type="entry name" value="Immunoglobulin"/>
    <property type="match status" value="1"/>
</dbReference>
<dbReference type="Ensembl" id="ENSSDUT00000025934.1">
    <property type="protein sequence ID" value="ENSSDUP00000025468.1"/>
    <property type="gene ID" value="ENSSDUG00000018472.1"/>
</dbReference>
<reference evidence="11" key="2">
    <citation type="submission" date="2025-09" db="UniProtKB">
        <authorList>
            <consortium name="Ensembl"/>
        </authorList>
    </citation>
    <scope>IDENTIFICATION</scope>
</reference>
<sequence length="219" mass="24428">MMNFTLTLSVLLLCSLSWFSLSVSEFYTVEVQPGEEVTLLCTNYTSSPTQMSWFRAVKRLKPHCVVSIFKPSESASYCGGFQNDRFNVTSNISTIFLKIKQVDLSDSGLYFCGYSINKNPVIVSATYLEVQEVFDGIAKTTSVIMGALTIFLAMAIIGLVVKIIQKLQKAHTEEENPQQTKVMLINTERAFPTVRNRRSASETEVETHVIHSGTDVLSC</sequence>
<keyword evidence="5 8" id="KW-0472">Membrane</keyword>
<proteinExistence type="predicted"/>
<evidence type="ECO:0000256" key="7">
    <source>
        <dbReference type="ARBA" id="ARBA00023180"/>
    </source>
</evidence>
<dbReference type="GeneTree" id="ENSGT00990000203919"/>
<dbReference type="SMART" id="SM00409">
    <property type="entry name" value="IG"/>
    <property type="match status" value="1"/>
</dbReference>
<feature type="transmembrane region" description="Helical" evidence="8">
    <location>
        <begin position="143"/>
        <end position="161"/>
    </location>
</feature>
<organism evidence="11 12">
    <name type="scientific">Seriola dumerili</name>
    <name type="common">Greater amberjack</name>
    <name type="synonym">Caranx dumerili</name>
    <dbReference type="NCBI Taxonomy" id="41447"/>
    <lineage>
        <taxon>Eukaryota</taxon>
        <taxon>Metazoa</taxon>
        <taxon>Chordata</taxon>
        <taxon>Craniata</taxon>
        <taxon>Vertebrata</taxon>
        <taxon>Euteleostomi</taxon>
        <taxon>Actinopterygii</taxon>
        <taxon>Neopterygii</taxon>
        <taxon>Teleostei</taxon>
        <taxon>Neoteleostei</taxon>
        <taxon>Acanthomorphata</taxon>
        <taxon>Carangaria</taxon>
        <taxon>Carangiformes</taxon>
        <taxon>Carangidae</taxon>
        <taxon>Seriola</taxon>
    </lineage>
</organism>
<dbReference type="PANTHER" id="PTHR19433:SF111">
    <property type="entry name" value="T CELL RECEPTOR ALPHA VARIABLE 4"/>
    <property type="match status" value="1"/>
</dbReference>
<feature type="domain" description="Ig-like" evidence="10">
    <location>
        <begin position="24"/>
        <end position="112"/>
    </location>
</feature>
<dbReference type="PROSITE" id="PS50835">
    <property type="entry name" value="IG_LIKE"/>
    <property type="match status" value="1"/>
</dbReference>
<dbReference type="GO" id="GO:0005886">
    <property type="term" value="C:plasma membrane"/>
    <property type="evidence" value="ECO:0007669"/>
    <property type="project" value="UniProtKB-SubCell"/>
</dbReference>
<dbReference type="GO" id="GO:0002376">
    <property type="term" value="P:immune system process"/>
    <property type="evidence" value="ECO:0007669"/>
    <property type="project" value="UniProtKB-KW"/>
</dbReference>
<keyword evidence="2" id="KW-1003">Cell membrane</keyword>
<name>A0A3B4V3U9_SERDU</name>